<dbReference type="Pfam" id="PF00665">
    <property type="entry name" value="rve"/>
    <property type="match status" value="1"/>
</dbReference>
<dbReference type="Gene3D" id="3.30.420.10">
    <property type="entry name" value="Ribonuclease H-like superfamily/Ribonuclease H"/>
    <property type="match status" value="1"/>
</dbReference>
<dbReference type="InterPro" id="IPR025948">
    <property type="entry name" value="HTH-like_dom"/>
</dbReference>
<proteinExistence type="predicted"/>
<dbReference type="Gene3D" id="1.10.10.60">
    <property type="entry name" value="Homeodomain-like"/>
    <property type="match status" value="1"/>
</dbReference>
<dbReference type="AlphaFoldDB" id="A0A7W8M773"/>
<evidence type="ECO:0000259" key="2">
    <source>
        <dbReference type="PROSITE" id="PS50994"/>
    </source>
</evidence>
<evidence type="ECO:0000256" key="1">
    <source>
        <dbReference type="ARBA" id="ARBA00002286"/>
    </source>
</evidence>
<sequence length="240" mass="27908">MLKYLGVSRSGYRSWLNRTPSDTEKRKEYIKAQIQDIYDESKQNYGAPKITRKLRQKGETISERTVGKYMKEMGIKAQWVKPWTITTIDSDFSNELQNILDEQFTPDRPNAVWCSDITYIWTTDGFVYLTSIMDLYSRKIIAWTLSQTLEVSCVIDTIKKAKARRNTELPLIIHSDRGSQYVSQAYREVTAKMQRSYSKKAFPWDNACIESFHALIGYSCTEVPLFRQLGNRHSGCRKPV</sequence>
<gene>
    <name evidence="3" type="ORF">HNP82_003534</name>
</gene>
<feature type="domain" description="Integrase catalytic" evidence="2">
    <location>
        <begin position="105"/>
        <end position="216"/>
    </location>
</feature>
<dbReference type="PANTHER" id="PTHR46889:SF4">
    <property type="entry name" value="TRANSPOSASE INSO FOR INSERTION SEQUENCE ELEMENT IS911B-RELATED"/>
    <property type="match status" value="1"/>
</dbReference>
<protein>
    <submittedName>
        <fullName evidence="3">Transposase InsO family protein</fullName>
    </submittedName>
</protein>
<dbReference type="PANTHER" id="PTHR46889">
    <property type="entry name" value="TRANSPOSASE INSF FOR INSERTION SEQUENCE IS3B-RELATED"/>
    <property type="match status" value="1"/>
</dbReference>
<comment type="caution">
    <text evidence="3">The sequence shown here is derived from an EMBL/GenBank/DDBJ whole genome shotgun (WGS) entry which is preliminary data.</text>
</comment>
<accession>A0A7W8M773</accession>
<dbReference type="InterPro" id="IPR036397">
    <property type="entry name" value="RNaseH_sf"/>
</dbReference>
<organism evidence="3 4">
    <name type="scientific">Catenibacillus scindens</name>
    <dbReference type="NCBI Taxonomy" id="673271"/>
    <lineage>
        <taxon>Bacteria</taxon>
        <taxon>Bacillati</taxon>
        <taxon>Bacillota</taxon>
        <taxon>Clostridia</taxon>
        <taxon>Lachnospirales</taxon>
        <taxon>Lachnospiraceae</taxon>
        <taxon>Catenibacillus</taxon>
    </lineage>
</organism>
<dbReference type="GO" id="GO:0015074">
    <property type="term" value="P:DNA integration"/>
    <property type="evidence" value="ECO:0007669"/>
    <property type="project" value="InterPro"/>
</dbReference>
<dbReference type="NCBIfam" id="NF033516">
    <property type="entry name" value="transpos_IS3"/>
    <property type="match status" value="1"/>
</dbReference>
<evidence type="ECO:0000313" key="4">
    <source>
        <dbReference type="Proteomes" id="UP000543642"/>
    </source>
</evidence>
<dbReference type="Pfam" id="PF13276">
    <property type="entry name" value="HTH_21"/>
    <property type="match status" value="1"/>
</dbReference>
<keyword evidence="4" id="KW-1185">Reference proteome</keyword>
<dbReference type="InterPro" id="IPR001584">
    <property type="entry name" value="Integrase_cat-core"/>
</dbReference>
<dbReference type="InterPro" id="IPR050900">
    <property type="entry name" value="Transposase_IS3/IS150/IS904"/>
</dbReference>
<comment type="function">
    <text evidence="1">Involved in the transposition of the insertion sequence.</text>
</comment>
<dbReference type="PROSITE" id="PS50994">
    <property type="entry name" value="INTEGRASE"/>
    <property type="match status" value="1"/>
</dbReference>
<dbReference type="EMBL" id="JACHFW010000032">
    <property type="protein sequence ID" value="MBB5266377.1"/>
    <property type="molecule type" value="Genomic_DNA"/>
</dbReference>
<dbReference type="InterPro" id="IPR012337">
    <property type="entry name" value="RNaseH-like_sf"/>
</dbReference>
<dbReference type="GO" id="GO:0003676">
    <property type="term" value="F:nucleic acid binding"/>
    <property type="evidence" value="ECO:0007669"/>
    <property type="project" value="InterPro"/>
</dbReference>
<dbReference type="SUPFAM" id="SSF53098">
    <property type="entry name" value="Ribonuclease H-like"/>
    <property type="match status" value="1"/>
</dbReference>
<dbReference type="Proteomes" id="UP000543642">
    <property type="component" value="Unassembled WGS sequence"/>
</dbReference>
<evidence type="ECO:0000313" key="3">
    <source>
        <dbReference type="EMBL" id="MBB5266377.1"/>
    </source>
</evidence>
<reference evidence="3 4" key="1">
    <citation type="submission" date="2020-08" db="EMBL/GenBank/DDBJ databases">
        <title>Genomic Encyclopedia of Type Strains, Phase IV (KMG-IV): sequencing the most valuable type-strain genomes for metagenomic binning, comparative biology and taxonomic classification.</title>
        <authorList>
            <person name="Goeker M."/>
        </authorList>
    </citation>
    <scope>NUCLEOTIDE SEQUENCE [LARGE SCALE GENOMIC DNA]</scope>
    <source>
        <strain evidence="3 4">DSM 106146</strain>
    </source>
</reference>
<dbReference type="InterPro" id="IPR048020">
    <property type="entry name" value="Transpos_IS3"/>
</dbReference>
<name>A0A7W8M773_9FIRM</name>